<dbReference type="EMBL" id="MQUA01000013">
    <property type="protein sequence ID" value="PQB07281.1"/>
    <property type="molecule type" value="Genomic_DNA"/>
</dbReference>
<accession>A0A2S7KXC0</accession>
<dbReference type="InterPro" id="IPR026866">
    <property type="entry name" value="CR006_AAA"/>
</dbReference>
<evidence type="ECO:0000313" key="2">
    <source>
        <dbReference type="EMBL" id="PQB07281.1"/>
    </source>
</evidence>
<dbReference type="SUPFAM" id="SSF52540">
    <property type="entry name" value="P-loop containing nucleoside triphosphate hydrolases"/>
    <property type="match status" value="1"/>
</dbReference>
<dbReference type="Gene3D" id="3.40.50.300">
    <property type="entry name" value="P-loop containing nucleotide triphosphate hydrolases"/>
    <property type="match status" value="1"/>
</dbReference>
<dbReference type="Pfam" id="PF13166">
    <property type="entry name" value="AAA_13"/>
    <property type="match status" value="1"/>
</dbReference>
<comment type="caution">
    <text evidence="2">The sequence shown here is derived from an EMBL/GenBank/DDBJ whole genome shotgun (WGS) entry which is preliminary data.</text>
</comment>
<sequence length="273" mass="32300">MIDDLQPIKKLKGSDERLFTIKFYDKHLVSLNSENNDIPNFKNSLSESDKRVLAFAFFLSLLKHDERLDKKILVFDDPFSSFDEERKRDTIQLLADVKYENLGVEKKPLQKIILTHEKTFYRDVYLKSFSDSSTQTLKIDFDKVIDGINTSRIDYCNIDEEFPDDKIIAKIKRVKEIHDNQSYNEKYDGDCRVILENIFKRKYYFLLEDDIKSRKSVRTFTTSLEEKYPTEDYNKLLRLCNDLNIELHDNDSNPSNGDHGSILRDFFECIEII</sequence>
<evidence type="ECO:0000259" key="1">
    <source>
        <dbReference type="Pfam" id="PF13166"/>
    </source>
</evidence>
<name>A0A2S7KXC0_9FLAO</name>
<dbReference type="RefSeq" id="WP_104809509.1">
    <property type="nucleotide sequence ID" value="NZ_MQUA01000013.1"/>
</dbReference>
<dbReference type="InterPro" id="IPR027417">
    <property type="entry name" value="P-loop_NTPase"/>
</dbReference>
<keyword evidence="3" id="KW-1185">Reference proteome</keyword>
<feature type="domain" description="Protein CR006 P-loop" evidence="1">
    <location>
        <begin position="41"/>
        <end position="178"/>
    </location>
</feature>
<organism evidence="2 3">
    <name type="scientific">Polaribacter filamentus</name>
    <dbReference type="NCBI Taxonomy" id="53483"/>
    <lineage>
        <taxon>Bacteria</taxon>
        <taxon>Pseudomonadati</taxon>
        <taxon>Bacteroidota</taxon>
        <taxon>Flavobacteriia</taxon>
        <taxon>Flavobacteriales</taxon>
        <taxon>Flavobacteriaceae</taxon>
    </lineage>
</organism>
<dbReference type="OrthoDB" id="9795565at2"/>
<reference evidence="2 3" key="1">
    <citation type="submission" date="2016-11" db="EMBL/GenBank/DDBJ databases">
        <title>Trade-off between light-utilization and light-protection in marine flavobacteria.</title>
        <authorList>
            <person name="Kumagai Y."/>
        </authorList>
    </citation>
    <scope>NUCLEOTIDE SEQUENCE [LARGE SCALE GENOMIC DNA]</scope>
    <source>
        <strain evidence="2 3">ATCC 700397</strain>
    </source>
</reference>
<evidence type="ECO:0000313" key="3">
    <source>
        <dbReference type="Proteomes" id="UP000239522"/>
    </source>
</evidence>
<protein>
    <recommendedName>
        <fullName evidence="1">Protein CR006 P-loop domain-containing protein</fullName>
    </recommendedName>
</protein>
<gene>
    <name evidence="2" type="ORF">BST83_09025</name>
</gene>
<dbReference type="AlphaFoldDB" id="A0A2S7KXC0"/>
<dbReference type="Proteomes" id="UP000239522">
    <property type="component" value="Unassembled WGS sequence"/>
</dbReference>
<proteinExistence type="predicted"/>